<dbReference type="AlphaFoldDB" id="A0A2A2AJ67"/>
<keyword evidence="3" id="KW-1185">Reference proteome</keyword>
<name>A0A2A2AJ67_9BURK</name>
<dbReference type="PANTHER" id="PTHR30383:SF24">
    <property type="entry name" value="THIOESTERASE 1_PROTEASE 1_LYSOPHOSPHOLIPASE L1"/>
    <property type="match status" value="1"/>
</dbReference>
<proteinExistence type="predicted"/>
<dbReference type="CDD" id="cd01822">
    <property type="entry name" value="Lysophospholipase_L1_like"/>
    <property type="match status" value="1"/>
</dbReference>
<dbReference type="PROSITE" id="PS51318">
    <property type="entry name" value="TAT"/>
    <property type="match status" value="1"/>
</dbReference>
<protein>
    <submittedName>
        <fullName evidence="2">Arylesterase</fullName>
    </submittedName>
</protein>
<dbReference type="InterPro" id="IPR036514">
    <property type="entry name" value="SGNH_hydro_sf"/>
</dbReference>
<dbReference type="Proteomes" id="UP000218054">
    <property type="component" value="Unassembled WGS sequence"/>
</dbReference>
<accession>A0A2A2AJ67</accession>
<evidence type="ECO:0000259" key="1">
    <source>
        <dbReference type="Pfam" id="PF13472"/>
    </source>
</evidence>
<evidence type="ECO:0000313" key="2">
    <source>
        <dbReference type="EMBL" id="PAT37866.1"/>
    </source>
</evidence>
<feature type="domain" description="SGNH hydrolase-type esterase" evidence="1">
    <location>
        <begin position="61"/>
        <end position="217"/>
    </location>
</feature>
<comment type="caution">
    <text evidence="2">The sequence shown here is derived from an EMBL/GenBank/DDBJ whole genome shotgun (WGS) entry which is preliminary data.</text>
</comment>
<sequence>MKHTTSDPRHRRAAAFDPARRRTLRWATAAAAAPALLAALAACGRRRAKAQPVPAGAAVLALGDSLTQGVGASAEQAFPALLAQATGWQVVNAGVSGDTSAQALARLPVLLQQHRPQLVIVGIGGNDFLRRQSTSQTKQNITRIVQACLDAGAQVLLVAIPGLGLLATAGLLSDHAMYEEIADELGVPLLADAWAQVLSEPQLRSDQIHANAQGYAVFADKLLAGLRAQGLLR</sequence>
<dbReference type="GO" id="GO:0004622">
    <property type="term" value="F:phosphatidylcholine lysophospholipase activity"/>
    <property type="evidence" value="ECO:0007669"/>
    <property type="project" value="TreeGrafter"/>
</dbReference>
<dbReference type="Gene3D" id="3.40.50.1110">
    <property type="entry name" value="SGNH hydrolase"/>
    <property type="match status" value="1"/>
</dbReference>
<reference evidence="2 3" key="1">
    <citation type="submission" date="2017-08" db="EMBL/GenBank/DDBJ databases">
        <title>WGS of Clinical strains of the CDC Group NO-1 linked to zoonotic infections in humans.</title>
        <authorList>
            <person name="Bernier A.-M."/>
            <person name="Bernard K."/>
        </authorList>
    </citation>
    <scope>NUCLEOTIDE SEQUENCE [LARGE SCALE GENOMIC DNA]</scope>
    <source>
        <strain evidence="2 3">NML00-0135</strain>
    </source>
</reference>
<dbReference type="SUPFAM" id="SSF52266">
    <property type="entry name" value="SGNH hydrolase"/>
    <property type="match status" value="1"/>
</dbReference>
<gene>
    <name evidence="2" type="ORF">CK625_05940</name>
</gene>
<organism evidence="2 3">
    <name type="scientific">Vandammella animalimorsus</name>
    <dbReference type="NCBI Taxonomy" id="2029117"/>
    <lineage>
        <taxon>Bacteria</taxon>
        <taxon>Pseudomonadati</taxon>
        <taxon>Pseudomonadota</taxon>
        <taxon>Betaproteobacteria</taxon>
        <taxon>Burkholderiales</taxon>
        <taxon>Comamonadaceae</taxon>
        <taxon>Vandammella</taxon>
    </lineage>
</organism>
<dbReference type="InterPro" id="IPR051532">
    <property type="entry name" value="Ester_Hydrolysis_Enzymes"/>
</dbReference>
<dbReference type="RefSeq" id="WP_095539433.1">
    <property type="nucleotide sequence ID" value="NZ_NSJB01000002.1"/>
</dbReference>
<dbReference type="InterPro" id="IPR013830">
    <property type="entry name" value="SGNH_hydro"/>
</dbReference>
<dbReference type="Pfam" id="PF13472">
    <property type="entry name" value="Lipase_GDSL_2"/>
    <property type="match status" value="1"/>
</dbReference>
<dbReference type="PANTHER" id="PTHR30383">
    <property type="entry name" value="THIOESTERASE 1/PROTEASE 1/LYSOPHOSPHOLIPASE L1"/>
    <property type="match status" value="1"/>
</dbReference>
<dbReference type="EMBL" id="NSJB01000002">
    <property type="protein sequence ID" value="PAT37866.1"/>
    <property type="molecule type" value="Genomic_DNA"/>
</dbReference>
<evidence type="ECO:0000313" key="3">
    <source>
        <dbReference type="Proteomes" id="UP000218054"/>
    </source>
</evidence>
<dbReference type="InterPro" id="IPR006311">
    <property type="entry name" value="TAT_signal"/>
</dbReference>